<comment type="subcellular location">
    <subcellularLocation>
        <location evidence="1">Cell membrane</location>
        <topology evidence="1">Multi-pass membrane protein</topology>
    </subcellularLocation>
</comment>
<keyword evidence="6 9" id="KW-1133">Transmembrane helix</keyword>
<evidence type="ECO:0000256" key="5">
    <source>
        <dbReference type="ARBA" id="ARBA00022970"/>
    </source>
</evidence>
<dbReference type="PANTHER" id="PTHR11795">
    <property type="entry name" value="BRANCHED-CHAIN AMINO ACID TRANSPORT SYSTEM PERMEASE PROTEIN LIVH"/>
    <property type="match status" value="1"/>
</dbReference>
<evidence type="ECO:0000256" key="9">
    <source>
        <dbReference type="SAM" id="Phobius"/>
    </source>
</evidence>
<organism evidence="10">
    <name type="scientific">marine sediment metagenome</name>
    <dbReference type="NCBI Taxonomy" id="412755"/>
    <lineage>
        <taxon>unclassified sequences</taxon>
        <taxon>metagenomes</taxon>
        <taxon>ecological metagenomes</taxon>
    </lineage>
</organism>
<evidence type="ECO:0000256" key="3">
    <source>
        <dbReference type="ARBA" id="ARBA00022475"/>
    </source>
</evidence>
<keyword evidence="5" id="KW-0029">Amino-acid transport</keyword>
<feature type="transmembrane region" description="Helical" evidence="9">
    <location>
        <begin position="74"/>
        <end position="93"/>
    </location>
</feature>
<evidence type="ECO:0000256" key="4">
    <source>
        <dbReference type="ARBA" id="ARBA00022692"/>
    </source>
</evidence>
<gene>
    <name evidence="10" type="ORF">S01H1_85069</name>
</gene>
<evidence type="ECO:0000256" key="1">
    <source>
        <dbReference type="ARBA" id="ARBA00004651"/>
    </source>
</evidence>
<feature type="transmembrane region" description="Helical" evidence="9">
    <location>
        <begin position="45"/>
        <end position="62"/>
    </location>
</feature>
<dbReference type="GO" id="GO:0006865">
    <property type="term" value="P:amino acid transport"/>
    <property type="evidence" value="ECO:0007669"/>
    <property type="project" value="UniProtKB-KW"/>
</dbReference>
<dbReference type="PANTHER" id="PTHR11795:SF451">
    <property type="entry name" value="ABC TRANSPORTER PERMEASE PROTEIN"/>
    <property type="match status" value="1"/>
</dbReference>
<dbReference type="Pfam" id="PF02653">
    <property type="entry name" value="BPD_transp_2"/>
    <property type="match status" value="1"/>
</dbReference>
<keyword evidence="4 9" id="KW-0812">Transmembrane</keyword>
<comment type="caution">
    <text evidence="10">The sequence shown here is derived from an EMBL/GenBank/DDBJ whole genome shotgun (WGS) entry which is preliminary data.</text>
</comment>
<evidence type="ECO:0000256" key="8">
    <source>
        <dbReference type="ARBA" id="ARBA00037998"/>
    </source>
</evidence>
<evidence type="ECO:0000256" key="2">
    <source>
        <dbReference type="ARBA" id="ARBA00022448"/>
    </source>
</evidence>
<dbReference type="AlphaFoldDB" id="X0XUM8"/>
<dbReference type="GO" id="GO:0005886">
    <property type="term" value="C:plasma membrane"/>
    <property type="evidence" value="ECO:0007669"/>
    <property type="project" value="UniProtKB-SubCell"/>
</dbReference>
<evidence type="ECO:0000256" key="7">
    <source>
        <dbReference type="ARBA" id="ARBA00023136"/>
    </source>
</evidence>
<keyword evidence="3" id="KW-1003">Cell membrane</keyword>
<sequence length="108" mass="11840">SVYGMLALAMVLIYRSTSVLNFAQGEMAMLTTFVAWSLLQWGEYWVMFPLVLLIAAGMGAFIERVVIRPVEGAPVLNIIIVTLGLFAILNNVATWRWGGIPKGFPAPP</sequence>
<keyword evidence="2" id="KW-0813">Transport</keyword>
<dbReference type="EMBL" id="BARS01058277">
    <property type="protein sequence ID" value="GAG47035.1"/>
    <property type="molecule type" value="Genomic_DNA"/>
</dbReference>
<dbReference type="GO" id="GO:0022857">
    <property type="term" value="F:transmembrane transporter activity"/>
    <property type="evidence" value="ECO:0007669"/>
    <property type="project" value="InterPro"/>
</dbReference>
<protein>
    <recommendedName>
        <fullName evidence="11">Branched-chain amino acid ABC transporter permease</fullName>
    </recommendedName>
</protein>
<evidence type="ECO:0008006" key="11">
    <source>
        <dbReference type="Google" id="ProtNLM"/>
    </source>
</evidence>
<feature type="non-terminal residue" evidence="10">
    <location>
        <position position="108"/>
    </location>
</feature>
<dbReference type="InterPro" id="IPR052157">
    <property type="entry name" value="BCAA_transport_permease"/>
</dbReference>
<proteinExistence type="inferred from homology"/>
<evidence type="ECO:0000256" key="6">
    <source>
        <dbReference type="ARBA" id="ARBA00022989"/>
    </source>
</evidence>
<evidence type="ECO:0000313" key="10">
    <source>
        <dbReference type="EMBL" id="GAG47035.1"/>
    </source>
</evidence>
<comment type="similarity">
    <text evidence="8">Belongs to the binding-protein-dependent transport system permease family. LivHM subfamily.</text>
</comment>
<keyword evidence="7 9" id="KW-0472">Membrane</keyword>
<reference evidence="10" key="1">
    <citation type="journal article" date="2014" name="Front. Microbiol.">
        <title>High frequency of phylogenetically diverse reductive dehalogenase-homologous genes in deep subseafloor sedimentary metagenomes.</title>
        <authorList>
            <person name="Kawai M."/>
            <person name="Futagami T."/>
            <person name="Toyoda A."/>
            <person name="Takaki Y."/>
            <person name="Nishi S."/>
            <person name="Hori S."/>
            <person name="Arai W."/>
            <person name="Tsubouchi T."/>
            <person name="Morono Y."/>
            <person name="Uchiyama I."/>
            <person name="Ito T."/>
            <person name="Fujiyama A."/>
            <person name="Inagaki F."/>
            <person name="Takami H."/>
        </authorList>
    </citation>
    <scope>NUCLEOTIDE SEQUENCE</scope>
    <source>
        <strain evidence="10">Expedition CK06-06</strain>
    </source>
</reference>
<feature type="non-terminal residue" evidence="10">
    <location>
        <position position="1"/>
    </location>
</feature>
<dbReference type="InterPro" id="IPR001851">
    <property type="entry name" value="ABC_transp_permease"/>
</dbReference>
<name>X0XUM8_9ZZZZ</name>
<accession>X0XUM8</accession>